<reference evidence="3" key="1">
    <citation type="submission" date="2021-02" db="EMBL/GenBank/DDBJ databases">
        <title>Genome sequence Cadophora malorum strain M34.</title>
        <authorList>
            <person name="Stefanovic E."/>
            <person name="Vu D."/>
            <person name="Scully C."/>
            <person name="Dijksterhuis J."/>
            <person name="Roader J."/>
            <person name="Houbraken J."/>
        </authorList>
    </citation>
    <scope>NUCLEOTIDE SEQUENCE</scope>
    <source>
        <strain evidence="3">M34</strain>
    </source>
</reference>
<keyword evidence="1" id="KW-0472">Membrane</keyword>
<feature type="transmembrane region" description="Helical" evidence="1">
    <location>
        <begin position="282"/>
        <end position="308"/>
    </location>
</feature>
<dbReference type="InterPro" id="IPR022742">
    <property type="entry name" value="Hydrolase_4"/>
</dbReference>
<dbReference type="Gene3D" id="3.40.50.1820">
    <property type="entry name" value="alpha/beta hydrolase"/>
    <property type="match status" value="1"/>
</dbReference>
<dbReference type="Proteomes" id="UP000664132">
    <property type="component" value="Unassembled WGS sequence"/>
</dbReference>
<keyword evidence="1" id="KW-0812">Transmembrane</keyword>
<dbReference type="PANTHER" id="PTHR12277:SF81">
    <property type="entry name" value="PROTEIN ABHD13"/>
    <property type="match status" value="1"/>
</dbReference>
<proteinExistence type="predicted"/>
<dbReference type="PANTHER" id="PTHR12277">
    <property type="entry name" value="ALPHA/BETA HYDROLASE DOMAIN-CONTAINING PROTEIN"/>
    <property type="match status" value="1"/>
</dbReference>
<sequence>MARIIIMYAGTIAATLAAIYAMFLGLLTTGYFQAHVVYLHRIQLSWCLDLNVPEQFDFLRNQVTSFEIPTPDNEILHAWHILPVDCIPANILYRLSFKLLQDDPEALLVIYMHGAAGTMGSGYRVPSYRALSAGHPDNLHVLAFDYRGFGHSTHWPSERGLILDAVSIINWVMHVANIPASRILIFGQSLGTAVALAASKQYALQSPPVVFAGSILVAPFTEVAKLAGTYRVGGYIPILSPLFYIPISFTCVRILLHDIWLSHDRIRTYVKANEVNGVKYRLSLILAEMIILYIGIIFGPCFCTPLMLQSRRAKSGIVPWLKI</sequence>
<gene>
    <name evidence="3" type="ORF">IFR04_014321</name>
</gene>
<evidence type="ECO:0000313" key="4">
    <source>
        <dbReference type="Proteomes" id="UP000664132"/>
    </source>
</evidence>
<feature type="transmembrane region" description="Helical" evidence="1">
    <location>
        <begin position="6"/>
        <end position="32"/>
    </location>
</feature>
<dbReference type="InterPro" id="IPR029058">
    <property type="entry name" value="AB_hydrolase_fold"/>
</dbReference>
<comment type="caution">
    <text evidence="3">The sequence shown here is derived from an EMBL/GenBank/DDBJ whole genome shotgun (WGS) entry which is preliminary data.</text>
</comment>
<dbReference type="EMBL" id="JAFJYH010000370">
    <property type="protein sequence ID" value="KAG4412540.1"/>
    <property type="molecule type" value="Genomic_DNA"/>
</dbReference>
<keyword evidence="1" id="KW-1133">Transmembrane helix</keyword>
<evidence type="ECO:0000259" key="2">
    <source>
        <dbReference type="Pfam" id="PF12146"/>
    </source>
</evidence>
<dbReference type="SUPFAM" id="SSF53474">
    <property type="entry name" value="alpha/beta-Hydrolases"/>
    <property type="match status" value="1"/>
</dbReference>
<feature type="domain" description="Serine aminopeptidase S33" evidence="2">
    <location>
        <begin position="137"/>
        <end position="225"/>
    </location>
</feature>
<dbReference type="Pfam" id="PF12146">
    <property type="entry name" value="Hydrolase_4"/>
    <property type="match status" value="1"/>
</dbReference>
<organism evidence="3 4">
    <name type="scientific">Cadophora malorum</name>
    <dbReference type="NCBI Taxonomy" id="108018"/>
    <lineage>
        <taxon>Eukaryota</taxon>
        <taxon>Fungi</taxon>
        <taxon>Dikarya</taxon>
        <taxon>Ascomycota</taxon>
        <taxon>Pezizomycotina</taxon>
        <taxon>Leotiomycetes</taxon>
        <taxon>Helotiales</taxon>
        <taxon>Ploettnerulaceae</taxon>
        <taxon>Cadophora</taxon>
    </lineage>
</organism>
<protein>
    <recommendedName>
        <fullName evidence="2">Serine aminopeptidase S33 domain-containing protein</fullName>
    </recommendedName>
</protein>
<dbReference type="AlphaFoldDB" id="A0A8H7W0G6"/>
<dbReference type="OrthoDB" id="446723at2759"/>
<feature type="transmembrane region" description="Helical" evidence="1">
    <location>
        <begin position="242"/>
        <end position="262"/>
    </location>
</feature>
<evidence type="ECO:0000256" key="1">
    <source>
        <dbReference type="SAM" id="Phobius"/>
    </source>
</evidence>
<evidence type="ECO:0000313" key="3">
    <source>
        <dbReference type="EMBL" id="KAG4412540.1"/>
    </source>
</evidence>
<name>A0A8H7W0G6_9HELO</name>
<keyword evidence="4" id="KW-1185">Reference proteome</keyword>
<accession>A0A8H7W0G6</accession>